<proteinExistence type="predicted"/>
<evidence type="ECO:0000256" key="1">
    <source>
        <dbReference type="SAM" id="MobiDB-lite"/>
    </source>
</evidence>
<protein>
    <submittedName>
        <fullName evidence="2">Uncharacterized protein</fullName>
    </submittedName>
</protein>
<dbReference type="AlphaFoldDB" id="A0A4C1Y200"/>
<organism evidence="2 3">
    <name type="scientific">Eumeta variegata</name>
    <name type="common">Bagworm moth</name>
    <name type="synonym">Eumeta japonica</name>
    <dbReference type="NCBI Taxonomy" id="151549"/>
    <lineage>
        <taxon>Eukaryota</taxon>
        <taxon>Metazoa</taxon>
        <taxon>Ecdysozoa</taxon>
        <taxon>Arthropoda</taxon>
        <taxon>Hexapoda</taxon>
        <taxon>Insecta</taxon>
        <taxon>Pterygota</taxon>
        <taxon>Neoptera</taxon>
        <taxon>Endopterygota</taxon>
        <taxon>Lepidoptera</taxon>
        <taxon>Glossata</taxon>
        <taxon>Ditrysia</taxon>
        <taxon>Tineoidea</taxon>
        <taxon>Psychidae</taxon>
        <taxon>Oiketicinae</taxon>
        <taxon>Eumeta</taxon>
    </lineage>
</organism>
<evidence type="ECO:0000313" key="3">
    <source>
        <dbReference type="Proteomes" id="UP000299102"/>
    </source>
</evidence>
<sequence length="289" mass="31437">MAQSRLEAANVRSHKASNTDGLSYGPWSSVYNVQCEYRLIDIVFEFVTWMLVFTVCSSYVTSATKTRTFQCEISAIRTADSVLRRCAPRGRRPNRAHVCCQSELGLCLNEQNCFRASIGIKVFNMAPDVESLSFNRNKFQCTLEEGNLGATDFGFFGNGGSNGRAGNTRRSREGHHGSRARQWRAVTTGVPGIGGTVGKDATGLEVVDSGQRLPTAITDAPEKGDAAGRRRSHGPWTQQRWTAVTGRSIGAPAPGPRSSSSSPLLTSTEKESEQRPVCGGMPMAFKHKK</sequence>
<feature type="region of interest" description="Disordered" evidence="1">
    <location>
        <begin position="161"/>
        <end position="181"/>
    </location>
</feature>
<comment type="caution">
    <text evidence="2">The sequence shown here is derived from an EMBL/GenBank/DDBJ whole genome shotgun (WGS) entry which is preliminary data.</text>
</comment>
<dbReference type="EMBL" id="BGZK01001016">
    <property type="protein sequence ID" value="GBP68569.1"/>
    <property type="molecule type" value="Genomic_DNA"/>
</dbReference>
<feature type="compositionally biased region" description="Low complexity" evidence="1">
    <location>
        <begin position="248"/>
        <end position="267"/>
    </location>
</feature>
<feature type="region of interest" description="Disordered" evidence="1">
    <location>
        <begin position="216"/>
        <end position="289"/>
    </location>
</feature>
<name>A0A4C1Y200_EUMVA</name>
<gene>
    <name evidence="2" type="ORF">EVAR_46909_1</name>
</gene>
<evidence type="ECO:0000313" key="2">
    <source>
        <dbReference type="EMBL" id="GBP68569.1"/>
    </source>
</evidence>
<accession>A0A4C1Y200</accession>
<keyword evidence="3" id="KW-1185">Reference proteome</keyword>
<reference evidence="2 3" key="1">
    <citation type="journal article" date="2019" name="Commun. Biol.">
        <title>The bagworm genome reveals a unique fibroin gene that provides high tensile strength.</title>
        <authorList>
            <person name="Kono N."/>
            <person name="Nakamura H."/>
            <person name="Ohtoshi R."/>
            <person name="Tomita M."/>
            <person name="Numata K."/>
            <person name="Arakawa K."/>
        </authorList>
    </citation>
    <scope>NUCLEOTIDE SEQUENCE [LARGE SCALE GENOMIC DNA]</scope>
</reference>
<dbReference type="Proteomes" id="UP000299102">
    <property type="component" value="Unassembled WGS sequence"/>
</dbReference>